<evidence type="ECO:0000256" key="1">
    <source>
        <dbReference type="SAM" id="MobiDB-lite"/>
    </source>
</evidence>
<dbReference type="RefSeq" id="WP_187150514.1">
    <property type="nucleotide sequence ID" value="NZ_LWUJ01000012.1"/>
</dbReference>
<dbReference type="EMBL" id="LWUJ01000012">
    <property type="protein sequence ID" value="OAL10129.1"/>
    <property type="molecule type" value="Genomic_DNA"/>
</dbReference>
<accession>A0A1A9QEK8</accession>
<feature type="region of interest" description="Disordered" evidence="1">
    <location>
        <begin position="61"/>
        <end position="81"/>
    </location>
</feature>
<dbReference type="Proteomes" id="UP000077623">
    <property type="component" value="Unassembled WGS sequence"/>
</dbReference>
<evidence type="ECO:0000313" key="2">
    <source>
        <dbReference type="EMBL" id="OAL10129.1"/>
    </source>
</evidence>
<keyword evidence="3" id="KW-1185">Reference proteome</keyword>
<evidence type="ECO:0000313" key="3">
    <source>
        <dbReference type="Proteomes" id="UP000077623"/>
    </source>
</evidence>
<reference evidence="3" key="1">
    <citation type="submission" date="2016-04" db="EMBL/GenBank/DDBJ databases">
        <authorList>
            <person name="Quiroz-Castaneda R.E."/>
            <person name="Martinez-Ocampo F."/>
        </authorList>
    </citation>
    <scope>NUCLEOTIDE SEQUENCE [LARGE SCALE GENOMIC DNA]</scope>
    <source>
        <strain evidence="3">INIFAP01</strain>
    </source>
</reference>
<dbReference type="STRING" id="432608.A6V39_04420"/>
<gene>
    <name evidence="2" type="ORF">A6V39_04420</name>
</gene>
<proteinExistence type="predicted"/>
<name>A0A1A9QEK8_9MOLU</name>
<protein>
    <submittedName>
        <fullName evidence="2">Uncharacterized protein</fullName>
    </submittedName>
</protein>
<feature type="compositionally biased region" description="Basic residues" evidence="1">
    <location>
        <begin position="64"/>
        <end position="73"/>
    </location>
</feature>
<dbReference type="AlphaFoldDB" id="A0A1A9QEK8"/>
<organism evidence="2 3">
    <name type="scientific">Candidatus Mycoplasma haematobovis</name>
    <dbReference type="NCBI Taxonomy" id="432608"/>
    <lineage>
        <taxon>Bacteria</taxon>
        <taxon>Bacillati</taxon>
        <taxon>Mycoplasmatota</taxon>
        <taxon>Mollicutes</taxon>
        <taxon>Mycoplasmataceae</taxon>
        <taxon>Mycoplasma</taxon>
    </lineage>
</organism>
<comment type="caution">
    <text evidence="2">The sequence shown here is derived from an EMBL/GenBank/DDBJ whole genome shotgun (WGS) entry which is preliminary data.</text>
</comment>
<sequence>MKGTAWVALGVGGAGSIAGTGLAINHVYGGTSIKEYIETNKESKNKIFLTSKTPALSEIQGKYKTSKRTKPQKNGKDVPETELGQWCEDAVKGKFSDENSDIYKQIISWCYINTNSLKDELTKNGKVILSGEAEGHNDWKVAWGKYNSRTDKESFKINEASYEALNQSDEVAGGKALHKWCNAKKDETKKLYEDGMEDVFALFVKWCAK</sequence>